<evidence type="ECO:0000256" key="7">
    <source>
        <dbReference type="ARBA" id="ARBA00012927"/>
    </source>
</evidence>
<evidence type="ECO:0000256" key="1">
    <source>
        <dbReference type="ARBA" id="ARBA00001794"/>
    </source>
</evidence>
<dbReference type="SUPFAM" id="SSF51658">
    <property type="entry name" value="Xylose isomerase-like"/>
    <property type="match status" value="1"/>
</dbReference>
<keyword evidence="8" id="KW-0408">Iron</keyword>
<evidence type="ECO:0000256" key="8">
    <source>
        <dbReference type="ARBA" id="ARBA00023004"/>
    </source>
</evidence>
<proteinExistence type="inferred from homology"/>
<reference evidence="11 12" key="1">
    <citation type="submission" date="2020-08" db="EMBL/GenBank/DDBJ databases">
        <title>Genomic Encyclopedia of Type Strains, Phase IV (KMG-IV): sequencing the most valuable type-strain genomes for metagenomic binning, comparative biology and taxonomic classification.</title>
        <authorList>
            <person name="Goeker M."/>
        </authorList>
    </citation>
    <scope>NUCLEOTIDE SEQUENCE [LARGE SCALE GENOMIC DNA]</scope>
    <source>
        <strain evidence="11 12">DSM 25966</strain>
    </source>
</reference>
<evidence type="ECO:0000256" key="9">
    <source>
        <dbReference type="ARBA" id="ARBA00023211"/>
    </source>
</evidence>
<dbReference type="AlphaFoldDB" id="A0A840AKL8"/>
<comment type="catalytic activity">
    <reaction evidence="1">
        <text>D-mannonate = 2-dehydro-3-deoxy-D-gluconate + H2O</text>
        <dbReference type="Rhea" id="RHEA:20097"/>
        <dbReference type="ChEBI" id="CHEBI:15377"/>
        <dbReference type="ChEBI" id="CHEBI:17767"/>
        <dbReference type="ChEBI" id="CHEBI:57990"/>
        <dbReference type="EC" id="4.2.1.8"/>
    </reaction>
</comment>
<name>A0A840AKL8_9HYPH</name>
<dbReference type="GO" id="GO:0030145">
    <property type="term" value="F:manganese ion binding"/>
    <property type="evidence" value="ECO:0007669"/>
    <property type="project" value="TreeGrafter"/>
</dbReference>
<comment type="pathway">
    <text evidence="5">Carbohydrate metabolism; pentose and glucuronate interconversion.</text>
</comment>
<dbReference type="GO" id="GO:0008198">
    <property type="term" value="F:ferrous iron binding"/>
    <property type="evidence" value="ECO:0007669"/>
    <property type="project" value="TreeGrafter"/>
</dbReference>
<evidence type="ECO:0000256" key="5">
    <source>
        <dbReference type="ARBA" id="ARBA00004892"/>
    </source>
</evidence>
<dbReference type="PANTHER" id="PTHR30387:SF2">
    <property type="entry name" value="MANNONATE DEHYDRATASE"/>
    <property type="match status" value="1"/>
</dbReference>
<evidence type="ECO:0000313" key="12">
    <source>
        <dbReference type="Proteomes" id="UP000553963"/>
    </source>
</evidence>
<dbReference type="Gene3D" id="3.20.20.150">
    <property type="entry name" value="Divalent-metal-dependent TIM barrel enzymes"/>
    <property type="match status" value="1"/>
</dbReference>
<dbReference type="GO" id="GO:0042840">
    <property type="term" value="P:D-glucuronate catabolic process"/>
    <property type="evidence" value="ECO:0007669"/>
    <property type="project" value="TreeGrafter"/>
</dbReference>
<evidence type="ECO:0000256" key="10">
    <source>
        <dbReference type="ARBA" id="ARBA00023239"/>
    </source>
</evidence>
<gene>
    <name evidence="11" type="ORF">GGR25_001181</name>
</gene>
<sequence length="322" mass="35901">MCLETYDNVKWRHAKQMGMDHAVIMGPVNEKLPIWDFQTLAQLANRYKDAGYTPTALEGLVPMDNIRLATEARDAELANLIKVIRNMGALGIPVFCYSWMAIVNWYRSSTTTRLRGGALTTSYDHAQMSKAPGTDKLAVTEEKLWETFSYFLEKVLPVAEEAGVKLALHPDDPPLSPVMGVSRIFGTVEAFDRAMAMAPSPNNGITFCQANFGLMAGPQKIPELIHHYRDRIHFVHFRDVRGTAENFYETFHDDGHTDMFASMLAYREIGFDGPIRPDHAPAMEGDPNTNPGYEALGRLFAVGYMKGLIEGADALLAARARQ</sequence>
<accession>A0A840AKL8</accession>
<comment type="cofactor">
    <cofactor evidence="3">
        <name>Fe(2+)</name>
        <dbReference type="ChEBI" id="CHEBI:29033"/>
    </cofactor>
</comment>
<comment type="function">
    <text evidence="4">Catalyzes the dehydration of D-mannonate.</text>
</comment>
<keyword evidence="10 11" id="KW-0456">Lyase</keyword>
<comment type="caution">
    <text evidence="11">The sequence shown here is derived from an EMBL/GenBank/DDBJ whole genome shotgun (WGS) entry which is preliminary data.</text>
</comment>
<dbReference type="Pfam" id="PF03786">
    <property type="entry name" value="UxuA"/>
    <property type="match status" value="2"/>
</dbReference>
<comment type="cofactor">
    <cofactor evidence="2">
        <name>Mn(2+)</name>
        <dbReference type="ChEBI" id="CHEBI:29035"/>
    </cofactor>
</comment>
<dbReference type="EC" id="4.2.1.8" evidence="7"/>
<dbReference type="UniPathway" id="UPA00246"/>
<protein>
    <recommendedName>
        <fullName evidence="7">mannonate dehydratase</fullName>
        <ecNumber evidence="7">4.2.1.8</ecNumber>
    </recommendedName>
</protein>
<comment type="similarity">
    <text evidence="6">Belongs to the mannonate dehydratase family.</text>
</comment>
<dbReference type="PIRSF" id="PIRSF016049">
    <property type="entry name" value="Man_dehyd"/>
    <property type="match status" value="1"/>
</dbReference>
<dbReference type="GO" id="GO:0008927">
    <property type="term" value="F:mannonate dehydratase activity"/>
    <property type="evidence" value="ECO:0007669"/>
    <property type="project" value="UniProtKB-EC"/>
</dbReference>
<dbReference type="InterPro" id="IPR004628">
    <property type="entry name" value="Man_deHydtase"/>
</dbReference>
<keyword evidence="9" id="KW-0464">Manganese</keyword>
<keyword evidence="12" id="KW-1185">Reference proteome</keyword>
<dbReference type="InterPro" id="IPR036237">
    <property type="entry name" value="Xyl_isomerase-like_sf"/>
</dbReference>
<dbReference type="EMBL" id="JACIDS010000002">
    <property type="protein sequence ID" value="MBB3930142.1"/>
    <property type="molecule type" value="Genomic_DNA"/>
</dbReference>
<evidence type="ECO:0000313" key="11">
    <source>
        <dbReference type="EMBL" id="MBB3930142.1"/>
    </source>
</evidence>
<evidence type="ECO:0000256" key="4">
    <source>
        <dbReference type="ARBA" id="ARBA00002713"/>
    </source>
</evidence>
<organism evidence="11 12">
    <name type="scientific">Kaistia hirudinis</name>
    <dbReference type="NCBI Taxonomy" id="1293440"/>
    <lineage>
        <taxon>Bacteria</taxon>
        <taxon>Pseudomonadati</taxon>
        <taxon>Pseudomonadota</taxon>
        <taxon>Alphaproteobacteria</taxon>
        <taxon>Hyphomicrobiales</taxon>
        <taxon>Kaistiaceae</taxon>
        <taxon>Kaistia</taxon>
    </lineage>
</organism>
<dbReference type="RefSeq" id="WP_210299834.1">
    <property type="nucleotide sequence ID" value="NZ_JACIDS010000002.1"/>
</dbReference>
<evidence type="ECO:0000256" key="6">
    <source>
        <dbReference type="ARBA" id="ARBA00007389"/>
    </source>
</evidence>
<dbReference type="PANTHER" id="PTHR30387">
    <property type="entry name" value="MANNONATE DEHYDRATASE"/>
    <property type="match status" value="1"/>
</dbReference>
<dbReference type="Proteomes" id="UP000553963">
    <property type="component" value="Unassembled WGS sequence"/>
</dbReference>
<evidence type="ECO:0000256" key="2">
    <source>
        <dbReference type="ARBA" id="ARBA00001936"/>
    </source>
</evidence>
<evidence type="ECO:0000256" key="3">
    <source>
        <dbReference type="ARBA" id="ARBA00001954"/>
    </source>
</evidence>